<evidence type="ECO:0000313" key="2">
    <source>
        <dbReference type="Proteomes" id="UP000814033"/>
    </source>
</evidence>
<proteinExistence type="predicted"/>
<reference evidence="1" key="1">
    <citation type="submission" date="2021-02" db="EMBL/GenBank/DDBJ databases">
        <authorList>
            <consortium name="DOE Joint Genome Institute"/>
            <person name="Ahrendt S."/>
            <person name="Looney B.P."/>
            <person name="Miyauchi S."/>
            <person name="Morin E."/>
            <person name="Drula E."/>
            <person name="Courty P.E."/>
            <person name="Chicoki N."/>
            <person name="Fauchery L."/>
            <person name="Kohler A."/>
            <person name="Kuo A."/>
            <person name="Labutti K."/>
            <person name="Pangilinan J."/>
            <person name="Lipzen A."/>
            <person name="Riley R."/>
            <person name="Andreopoulos W."/>
            <person name="He G."/>
            <person name="Johnson J."/>
            <person name="Barry K.W."/>
            <person name="Grigoriev I.V."/>
            <person name="Nagy L."/>
            <person name="Hibbett D."/>
            <person name="Henrissat B."/>
            <person name="Matheny P.B."/>
            <person name="Labbe J."/>
            <person name="Martin F."/>
        </authorList>
    </citation>
    <scope>NUCLEOTIDE SEQUENCE</scope>
    <source>
        <strain evidence="1">FP105234-sp</strain>
    </source>
</reference>
<dbReference type="Proteomes" id="UP000814033">
    <property type="component" value="Unassembled WGS sequence"/>
</dbReference>
<accession>A0ACB8S7A8</accession>
<protein>
    <submittedName>
        <fullName evidence="1">Uncharacterized protein</fullName>
    </submittedName>
</protein>
<evidence type="ECO:0000313" key="1">
    <source>
        <dbReference type="EMBL" id="KAI0052097.1"/>
    </source>
</evidence>
<gene>
    <name evidence="1" type="ORF">FA95DRAFT_51672</name>
</gene>
<comment type="caution">
    <text evidence="1">The sequence shown here is derived from an EMBL/GenBank/DDBJ whole genome shotgun (WGS) entry which is preliminary data.</text>
</comment>
<keyword evidence="2" id="KW-1185">Reference proteome</keyword>
<dbReference type="EMBL" id="MU275847">
    <property type="protein sequence ID" value="KAI0052097.1"/>
    <property type="molecule type" value="Genomic_DNA"/>
</dbReference>
<sequence>MLPPLVLFFDLDESQAYGLYVSLAQHYIPQFHTHLLRPPIMRRPFVLINLPLQTLHDAASSCSSYTNPIAAARSISVIAMLELARNCDTSNSVNECKRGAGALGTRCGGFVDVKLPQACRRRSDAAASHGGCSTSASYSSSSSMHWVLTVMPAPAATLPVMYWQKTSVELETFLLERQVGFMLLFTVTTDRPGQACFHLNTEQHTSP</sequence>
<organism evidence="1 2">
    <name type="scientific">Auriscalpium vulgare</name>
    <dbReference type="NCBI Taxonomy" id="40419"/>
    <lineage>
        <taxon>Eukaryota</taxon>
        <taxon>Fungi</taxon>
        <taxon>Dikarya</taxon>
        <taxon>Basidiomycota</taxon>
        <taxon>Agaricomycotina</taxon>
        <taxon>Agaricomycetes</taxon>
        <taxon>Russulales</taxon>
        <taxon>Auriscalpiaceae</taxon>
        <taxon>Auriscalpium</taxon>
    </lineage>
</organism>
<name>A0ACB8S7A8_9AGAM</name>
<reference evidence="1" key="2">
    <citation type="journal article" date="2022" name="New Phytol.">
        <title>Evolutionary transition to the ectomycorrhizal habit in the genomes of a hyperdiverse lineage of mushroom-forming fungi.</title>
        <authorList>
            <person name="Looney B."/>
            <person name="Miyauchi S."/>
            <person name="Morin E."/>
            <person name="Drula E."/>
            <person name="Courty P.E."/>
            <person name="Kohler A."/>
            <person name="Kuo A."/>
            <person name="LaButti K."/>
            <person name="Pangilinan J."/>
            <person name="Lipzen A."/>
            <person name="Riley R."/>
            <person name="Andreopoulos W."/>
            <person name="He G."/>
            <person name="Johnson J."/>
            <person name="Nolan M."/>
            <person name="Tritt A."/>
            <person name="Barry K.W."/>
            <person name="Grigoriev I.V."/>
            <person name="Nagy L.G."/>
            <person name="Hibbett D."/>
            <person name="Henrissat B."/>
            <person name="Matheny P.B."/>
            <person name="Labbe J."/>
            <person name="Martin F.M."/>
        </authorList>
    </citation>
    <scope>NUCLEOTIDE SEQUENCE</scope>
    <source>
        <strain evidence="1">FP105234-sp</strain>
    </source>
</reference>